<dbReference type="InterPro" id="IPR003607">
    <property type="entry name" value="HD/PDEase_dom"/>
</dbReference>
<dbReference type="EMBL" id="ML769442">
    <property type="protein sequence ID" value="KAE9401779.1"/>
    <property type="molecule type" value="Genomic_DNA"/>
</dbReference>
<keyword evidence="3" id="KW-1185">Reference proteome</keyword>
<dbReference type="PANTHER" id="PTHR11373:SF4">
    <property type="entry name" value="DEOXYNUCLEOSIDE TRIPHOSPHATE TRIPHOSPHOHYDROLASE SAMHD1"/>
    <property type="match status" value="1"/>
</dbReference>
<accession>A0A6A4HTM4</accession>
<dbReference type="PANTHER" id="PTHR11373">
    <property type="entry name" value="DEOXYNUCLEOSIDE TRIPHOSPHATE TRIPHOSPHOHYDROLASE"/>
    <property type="match status" value="1"/>
</dbReference>
<dbReference type="InterPro" id="IPR006674">
    <property type="entry name" value="HD_domain"/>
</dbReference>
<evidence type="ECO:0000313" key="2">
    <source>
        <dbReference type="EMBL" id="KAE9401779.1"/>
    </source>
</evidence>
<dbReference type="OrthoDB" id="9991235at2759"/>
<dbReference type="Gene3D" id="1.10.3210.10">
    <property type="entry name" value="Hypothetical protein af1432"/>
    <property type="match status" value="1"/>
</dbReference>
<reference evidence="2" key="1">
    <citation type="journal article" date="2019" name="Environ. Microbiol.">
        <title>Fungal ecological strategies reflected in gene transcription - a case study of two litter decomposers.</title>
        <authorList>
            <person name="Barbi F."/>
            <person name="Kohler A."/>
            <person name="Barry K."/>
            <person name="Baskaran P."/>
            <person name="Daum C."/>
            <person name="Fauchery L."/>
            <person name="Ihrmark K."/>
            <person name="Kuo A."/>
            <person name="LaButti K."/>
            <person name="Lipzen A."/>
            <person name="Morin E."/>
            <person name="Grigoriev I.V."/>
            <person name="Henrissat B."/>
            <person name="Lindahl B."/>
            <person name="Martin F."/>
        </authorList>
    </citation>
    <scope>NUCLEOTIDE SEQUENCE</scope>
    <source>
        <strain evidence="2">JB14</strain>
    </source>
</reference>
<dbReference type="PROSITE" id="PS51831">
    <property type="entry name" value="HD"/>
    <property type="match status" value="1"/>
</dbReference>
<sequence>MSGIAAYGPEGETRVFNDNVFDYIELSPLMCAIVDTPQFQRLRYIKQMGMAYFVWPGASHNRFEHCLGTAHLSGLMVEHLQKHQPELGITARDISCVKIAGLCHDLGHGPFSHIWDNQFMPLAQPHGGWTHEHQSEIMLDGLIAENNVPLPPADVAFVKDLIAGEVKHTKVHSPPEKSFLFEIVANKRNSLDVDKWDYIARDLLATGDRGDWSALRLVQSARVIDGEICYNLRDVHTVFNLYQTRYRMYGIYNHKTRKALECMVVDALLAADPYMHLSRRVEDPKSYLHLTDDILLEIERSDDPRLKEAQSILRRIRVRELYRLTDTVHLPYGARLKIKSIFTAENVVKEAQNFVEAHPLAQELCNEHILMDITPLHWGMKDKNPFDTIKFYRGKDNIQESFHLGPLDKTLIFPQVFAEVMVRAYAKDKKYAETVQAAFNALVNRSLADLLA</sequence>
<dbReference type="InterPro" id="IPR050135">
    <property type="entry name" value="dGTPase-like"/>
</dbReference>
<dbReference type="Proteomes" id="UP000799118">
    <property type="component" value="Unassembled WGS sequence"/>
</dbReference>
<dbReference type="Gene3D" id="3.30.70.2760">
    <property type="match status" value="1"/>
</dbReference>
<protein>
    <submittedName>
        <fullName evidence="2">HD-domain/PDEase-like protein</fullName>
    </submittedName>
</protein>
<dbReference type="AlphaFoldDB" id="A0A6A4HTM4"/>
<dbReference type="GO" id="GO:0005634">
    <property type="term" value="C:nucleus"/>
    <property type="evidence" value="ECO:0007669"/>
    <property type="project" value="TreeGrafter"/>
</dbReference>
<proteinExistence type="predicted"/>
<dbReference type="GO" id="GO:0006203">
    <property type="term" value="P:dGTP catabolic process"/>
    <property type="evidence" value="ECO:0007669"/>
    <property type="project" value="TreeGrafter"/>
</dbReference>
<dbReference type="SMART" id="SM00471">
    <property type="entry name" value="HDc"/>
    <property type="match status" value="1"/>
</dbReference>
<dbReference type="GO" id="GO:0008832">
    <property type="term" value="F:dGTPase activity"/>
    <property type="evidence" value="ECO:0007669"/>
    <property type="project" value="TreeGrafter"/>
</dbReference>
<name>A0A6A4HTM4_9AGAR</name>
<dbReference type="Pfam" id="PF01966">
    <property type="entry name" value="HD"/>
    <property type="match status" value="1"/>
</dbReference>
<feature type="domain" description="HD" evidence="1">
    <location>
        <begin position="62"/>
        <end position="199"/>
    </location>
</feature>
<organism evidence="2 3">
    <name type="scientific">Gymnopus androsaceus JB14</name>
    <dbReference type="NCBI Taxonomy" id="1447944"/>
    <lineage>
        <taxon>Eukaryota</taxon>
        <taxon>Fungi</taxon>
        <taxon>Dikarya</taxon>
        <taxon>Basidiomycota</taxon>
        <taxon>Agaricomycotina</taxon>
        <taxon>Agaricomycetes</taxon>
        <taxon>Agaricomycetidae</taxon>
        <taxon>Agaricales</taxon>
        <taxon>Marasmiineae</taxon>
        <taxon>Omphalotaceae</taxon>
        <taxon>Gymnopus</taxon>
    </lineage>
</organism>
<dbReference type="SUPFAM" id="SSF109604">
    <property type="entry name" value="HD-domain/PDEase-like"/>
    <property type="match status" value="1"/>
</dbReference>
<evidence type="ECO:0000313" key="3">
    <source>
        <dbReference type="Proteomes" id="UP000799118"/>
    </source>
</evidence>
<evidence type="ECO:0000259" key="1">
    <source>
        <dbReference type="PROSITE" id="PS51831"/>
    </source>
</evidence>
<dbReference type="CDD" id="cd00077">
    <property type="entry name" value="HDc"/>
    <property type="match status" value="1"/>
</dbReference>
<gene>
    <name evidence="2" type="ORF">BT96DRAFT_991780</name>
</gene>